<dbReference type="OrthoDB" id="9799383at2"/>
<dbReference type="EMBL" id="CP022423">
    <property type="protein sequence ID" value="ASM76623.1"/>
    <property type="molecule type" value="Genomic_DNA"/>
</dbReference>
<dbReference type="RefSeq" id="WP_089415929.1">
    <property type="nucleotide sequence ID" value="NZ_CP022423.1"/>
</dbReference>
<keyword evidence="4" id="KW-1185">Reference proteome</keyword>
<organism evidence="3 4">
    <name type="scientific">Vitreoscilla filiformis</name>
    <dbReference type="NCBI Taxonomy" id="63"/>
    <lineage>
        <taxon>Bacteria</taxon>
        <taxon>Pseudomonadati</taxon>
        <taxon>Pseudomonadota</taxon>
        <taxon>Betaproteobacteria</taxon>
        <taxon>Neisseriales</taxon>
        <taxon>Neisseriaceae</taxon>
        <taxon>Vitreoscilla</taxon>
    </lineage>
</organism>
<dbReference type="AlphaFoldDB" id="A0A221KCU0"/>
<name>A0A221KCU0_VITFI</name>
<dbReference type="Pfam" id="PF11127">
    <property type="entry name" value="YgaP-like_TM"/>
    <property type="match status" value="1"/>
</dbReference>
<feature type="domain" description="Inner membrane protein YgaP-like transmembrane" evidence="2">
    <location>
        <begin position="2"/>
        <end position="61"/>
    </location>
</feature>
<keyword evidence="1" id="KW-1133">Transmembrane helix</keyword>
<evidence type="ECO:0000256" key="1">
    <source>
        <dbReference type="SAM" id="Phobius"/>
    </source>
</evidence>
<feature type="transmembrane region" description="Helical" evidence="1">
    <location>
        <begin position="35"/>
        <end position="60"/>
    </location>
</feature>
<dbReference type="KEGG" id="vff:VITFI_CDS0845"/>
<keyword evidence="1" id="KW-0472">Membrane</keyword>
<dbReference type="InterPro" id="IPR021309">
    <property type="entry name" value="YgaP-like_TM"/>
</dbReference>
<proteinExistence type="predicted"/>
<keyword evidence="1" id="KW-0812">Transmembrane</keyword>
<sequence length="82" mass="8776">MTVERWIRVIAGTFIMVSLALGVEASPLFVSPWFLAFTAFVGFNLFQFGFTNFCPLAIILKKLGVPTHGGCDTGAGAGSCCR</sequence>
<dbReference type="Gene3D" id="6.10.140.1340">
    <property type="match status" value="1"/>
</dbReference>
<evidence type="ECO:0000313" key="3">
    <source>
        <dbReference type="EMBL" id="ASM76623.1"/>
    </source>
</evidence>
<evidence type="ECO:0000313" key="4">
    <source>
        <dbReference type="Proteomes" id="UP000199729"/>
    </source>
</evidence>
<evidence type="ECO:0000259" key="2">
    <source>
        <dbReference type="Pfam" id="PF11127"/>
    </source>
</evidence>
<gene>
    <name evidence="3" type="ORF">VITFI_CDS0845</name>
</gene>
<accession>A0A221KCU0</accession>
<protein>
    <submittedName>
        <fullName evidence="3">DUF2892 domain-containing protein</fullName>
    </submittedName>
</protein>
<reference evidence="3 4" key="1">
    <citation type="submission" date="2017-07" db="EMBL/GenBank/DDBJ databases">
        <title>Complete Genome Sequence of the cosmetic ferment Vitreoscilla filiformis (ATCC15551).</title>
        <authorList>
            <person name="Contreras S."/>
            <person name="Sagory-Zalkind P."/>
            <person name="Blanquart H."/>
            <person name="Iltis A."/>
            <person name="Morand S.C."/>
        </authorList>
    </citation>
    <scope>NUCLEOTIDE SEQUENCE [LARGE SCALE GENOMIC DNA]</scope>
    <source>
        <strain evidence="3 4">ATCC 15551</strain>
    </source>
</reference>
<dbReference type="Proteomes" id="UP000199729">
    <property type="component" value="Chromosome"/>
</dbReference>